<protein>
    <recommendedName>
        <fullName evidence="2">Grh/CP2 DB domain-containing protein</fullName>
    </recommendedName>
</protein>
<gene>
    <name evidence="3" type="ORF">O0I10_001670</name>
</gene>
<proteinExistence type="predicted"/>
<dbReference type="Proteomes" id="UP001234581">
    <property type="component" value="Unassembled WGS sequence"/>
</dbReference>
<dbReference type="GO" id="GO:0001228">
    <property type="term" value="F:DNA-binding transcription activator activity, RNA polymerase II-specific"/>
    <property type="evidence" value="ECO:0007669"/>
    <property type="project" value="TreeGrafter"/>
</dbReference>
<dbReference type="RefSeq" id="XP_058347619.1">
    <property type="nucleotide sequence ID" value="XM_058481762.1"/>
</dbReference>
<dbReference type="Pfam" id="PF04516">
    <property type="entry name" value="CP2"/>
    <property type="match status" value="1"/>
</dbReference>
<evidence type="ECO:0000256" key="1">
    <source>
        <dbReference type="SAM" id="MobiDB-lite"/>
    </source>
</evidence>
<evidence type="ECO:0000313" key="4">
    <source>
        <dbReference type="Proteomes" id="UP001234581"/>
    </source>
</evidence>
<dbReference type="PROSITE" id="PS51968">
    <property type="entry name" value="GRH_CP2_DB"/>
    <property type="match status" value="1"/>
</dbReference>
<dbReference type="EMBL" id="JARTCD010000004">
    <property type="protein sequence ID" value="KAJ8662706.1"/>
    <property type="molecule type" value="Genomic_DNA"/>
</dbReference>
<dbReference type="PANTHER" id="PTHR11037:SF20">
    <property type="entry name" value="PROTEIN GRAINYHEAD"/>
    <property type="match status" value="1"/>
</dbReference>
<reference evidence="3 4" key="1">
    <citation type="submission" date="2023-03" db="EMBL/GenBank/DDBJ databases">
        <title>Genome sequence of Lichtheimia ornata CBS 291.66.</title>
        <authorList>
            <person name="Mohabir J.T."/>
            <person name="Shea T.P."/>
            <person name="Kurbessoian T."/>
            <person name="Berby B."/>
            <person name="Fontaine J."/>
            <person name="Livny J."/>
            <person name="Gnirke A."/>
            <person name="Stajich J.E."/>
            <person name="Cuomo C.A."/>
        </authorList>
    </citation>
    <scope>NUCLEOTIDE SEQUENCE [LARGE SCALE GENOMIC DNA]</scope>
    <source>
        <strain evidence="3">CBS 291.66</strain>
    </source>
</reference>
<name>A0AAD7Y287_9FUNG</name>
<accession>A0AAD7Y287</accession>
<feature type="compositionally biased region" description="Polar residues" evidence="1">
    <location>
        <begin position="568"/>
        <end position="578"/>
    </location>
</feature>
<dbReference type="AlphaFoldDB" id="A0AAD7Y287"/>
<organism evidence="3 4">
    <name type="scientific">Lichtheimia ornata</name>
    <dbReference type="NCBI Taxonomy" id="688661"/>
    <lineage>
        <taxon>Eukaryota</taxon>
        <taxon>Fungi</taxon>
        <taxon>Fungi incertae sedis</taxon>
        <taxon>Mucoromycota</taxon>
        <taxon>Mucoromycotina</taxon>
        <taxon>Mucoromycetes</taxon>
        <taxon>Mucorales</taxon>
        <taxon>Lichtheimiaceae</taxon>
        <taxon>Lichtheimia</taxon>
    </lineage>
</organism>
<dbReference type="PANTHER" id="PTHR11037">
    <property type="entry name" value="TRANSCRIPTION FACTOR CP2"/>
    <property type="match status" value="1"/>
</dbReference>
<comment type="caution">
    <text evidence="3">The sequence shown here is derived from an EMBL/GenBank/DDBJ whole genome shotgun (WGS) entry which is preliminary data.</text>
</comment>
<dbReference type="GO" id="GO:0005634">
    <property type="term" value="C:nucleus"/>
    <property type="evidence" value="ECO:0007669"/>
    <property type="project" value="TreeGrafter"/>
</dbReference>
<dbReference type="InterPro" id="IPR007604">
    <property type="entry name" value="CP2"/>
</dbReference>
<sequence>MDNHHHHQQQQQQLQQLSNEGWVMPTTTSLSSPPPLTTSAYASLPMDMQQQQHLSYGTEVTMMTPITGDNGLYPQYGDPSITTTSSSSMLLTPGVVASGEDYFKPPADINMMREQCSNRMPVVWNGTGMGHDPIMGMIGSASNGCYSDDSLVSPQRTFCLLSSTFASNGSSATPPYDPSCIVTKKQCRQQMSYNNSAGEYIQQSPIIVSSGGSNGGDVCNSNMASVVSTTAATAAPVSTPANSMMHSMTLATSACISSSHTDAEMMSTTTTTIPQHPLQPTARPMVTPSAIIAGPASALPGSALHNHSNSDTKEALQFRIVLKAPTAATQISDGSPTTYLNRGQSYSIHLQDVYDTDQLITSTFIIMFHEPSHRKVALNYWKFWLGQQKEPSTARVMSLDERQSMGIHNVRYPSFDRITFDWTGSAKLNIRFNCLSTDFSRIKGVKGIPLRAQMETRVVSAEEGGDMYVEQSYCKIKLFRDKGAERKNKDDAKQISRHMERVYGDDAQQQQPIWNTYHQPKPYSEFIRLSTLEDNDNSTIQVEDAPLIDAQERNARKRSHSQHDPTIASPTTNTNSNKTADISLYIHVKTTQHQQFHQGAPSKHHVVLSEATVDELVAQLCPVLSLHHSQVSEVLWRHQRPSKVSLNNHQVNNKPSFSRRNSGNDGNRSHFSAALSVNDDVVAKDFVHGTVLTVEWVIKADGTVRLWLQ</sequence>
<dbReference type="GO" id="GO:0000978">
    <property type="term" value="F:RNA polymerase II cis-regulatory region sequence-specific DNA binding"/>
    <property type="evidence" value="ECO:0007669"/>
    <property type="project" value="TreeGrafter"/>
</dbReference>
<evidence type="ECO:0000259" key="2">
    <source>
        <dbReference type="PROSITE" id="PS51968"/>
    </source>
</evidence>
<dbReference type="GeneID" id="83209088"/>
<keyword evidence="4" id="KW-1185">Reference proteome</keyword>
<evidence type="ECO:0000313" key="3">
    <source>
        <dbReference type="EMBL" id="KAJ8662706.1"/>
    </source>
</evidence>
<dbReference type="InterPro" id="IPR040167">
    <property type="entry name" value="TF_CP2-like"/>
</dbReference>
<feature type="region of interest" description="Disordered" evidence="1">
    <location>
        <begin position="647"/>
        <end position="670"/>
    </location>
</feature>
<feature type="region of interest" description="Disordered" evidence="1">
    <location>
        <begin position="553"/>
        <end position="578"/>
    </location>
</feature>
<feature type="domain" description="Grh/CP2 DB" evidence="2">
    <location>
        <begin position="314"/>
        <end position="540"/>
    </location>
</feature>